<keyword evidence="9" id="KW-1185">Reference proteome</keyword>
<dbReference type="InterPro" id="IPR056990">
    <property type="entry name" value="VIN3-like_C"/>
</dbReference>
<dbReference type="Gene3D" id="2.60.40.10">
    <property type="entry name" value="Immunoglobulins"/>
    <property type="match status" value="1"/>
</dbReference>
<protein>
    <recommendedName>
        <fullName evidence="7">Fibronectin type-III domain-containing protein</fullName>
    </recommendedName>
</protein>
<dbReference type="Pfam" id="PF23380">
    <property type="entry name" value="VIN3_C"/>
    <property type="match status" value="1"/>
</dbReference>
<dbReference type="InterPro" id="IPR003961">
    <property type="entry name" value="FN3_dom"/>
</dbReference>
<comment type="subcellular location">
    <subcellularLocation>
        <location evidence="1">Nucleus</location>
    </subcellularLocation>
</comment>
<feature type="region of interest" description="Disordered" evidence="6">
    <location>
        <begin position="88"/>
        <end position="107"/>
    </location>
</feature>
<evidence type="ECO:0000256" key="3">
    <source>
        <dbReference type="ARBA" id="ARBA00022771"/>
    </source>
</evidence>
<sequence>QPKLPTEKFPFSDTERERERFTKLSVLCGPLHRNPRSPLFLSPHILPRYLPRIPLSLYMEGLLSFLNFRIMDLEDKVFAKVSGVQSLSSSVQSTPEKNGHSDDASRSPELLHEFLKSDLKKDLFRTCFDKEKKFTASSKCKMTDHPSKNKKILKNQEPRKASLSPKVTPSSRKHQRKGENPVRIPPATEQSPDFGCSNSWVCKNSACKAVLSIDDIFCKRCSCCICHLFDDNKDPSLWLVCTSESDNRDSCGLSCHIECALQHEKVGVVDLGQLMQLDGSYCCAACGKVSGILGCWKKQLIIAKDARRVDVLCYRIFLSYRLLDGTSKFKELHEIVRNAKAKLETEVGPVNGVSTKMARSIVSRLSIAGEVQELCSLAIGKAHEWLAAVSNTSPNCIEGSLPAACRFHFEEVTSSSVVIVLIELPAVSCDDIKGFKLWYCKNREETHLKEPIRVFPRAQRRILISNLQPCTEYSFRIISYTQTGDFGHSELNNSQRSQLGCYAKHKNENPQDDQSSDAMREPKTTTALGSSSAFKVRDLGKILHLAWAQEQGCFEGFSDIDVEEWNGVNNTIKPSETPKDELPFVSRGLDLNIASVPDLNEELTPPFESSRDEENGCTLGQAVEAYDDAVSRDIEKNGLARSHGSGDSQNWTHGVTGEVPAVYSRGELCRKRVATTNEETHDCNSTLINGSPVRIANGLGCLDANFEYCVKIIRWLECEGHIKQEFRLKLLTWFSLRSTEQERRVVNTFIQTLIDDPSSLAAQLVDSFSDIISSKRPRNGFCSKLWH</sequence>
<feature type="compositionally biased region" description="Basic and acidic residues" evidence="6">
    <location>
        <begin position="97"/>
        <end position="107"/>
    </location>
</feature>
<feature type="region of interest" description="Disordered" evidence="6">
    <location>
        <begin position="139"/>
        <end position="191"/>
    </location>
</feature>
<evidence type="ECO:0000256" key="5">
    <source>
        <dbReference type="ARBA" id="ARBA00023242"/>
    </source>
</evidence>
<feature type="region of interest" description="Disordered" evidence="6">
    <location>
        <begin position="505"/>
        <end position="527"/>
    </location>
</feature>
<dbReference type="InterPro" id="IPR013783">
    <property type="entry name" value="Ig-like_fold"/>
</dbReference>
<dbReference type="PROSITE" id="PS50853">
    <property type="entry name" value="FN3"/>
    <property type="match status" value="1"/>
</dbReference>
<reference evidence="9" key="1">
    <citation type="journal article" date="2020" name="Nat. Commun.">
        <title>Genome assembly of wild tea tree DASZ reveals pedigree and selection history of tea varieties.</title>
        <authorList>
            <person name="Zhang W."/>
            <person name="Zhang Y."/>
            <person name="Qiu H."/>
            <person name="Guo Y."/>
            <person name="Wan H."/>
            <person name="Zhang X."/>
            <person name="Scossa F."/>
            <person name="Alseekh S."/>
            <person name="Zhang Q."/>
            <person name="Wang P."/>
            <person name="Xu L."/>
            <person name="Schmidt M.H."/>
            <person name="Jia X."/>
            <person name="Li D."/>
            <person name="Zhu A."/>
            <person name="Guo F."/>
            <person name="Chen W."/>
            <person name="Ni D."/>
            <person name="Usadel B."/>
            <person name="Fernie A.R."/>
            <person name="Wen W."/>
        </authorList>
    </citation>
    <scope>NUCLEOTIDE SEQUENCE [LARGE SCALE GENOMIC DNA]</scope>
    <source>
        <strain evidence="9">cv. G240</strain>
    </source>
</reference>
<dbReference type="AlphaFoldDB" id="A0A7J7G334"/>
<keyword evidence="5" id="KW-0539">Nucleus</keyword>
<organism evidence="8 9">
    <name type="scientific">Camellia sinensis</name>
    <name type="common">Tea plant</name>
    <name type="synonym">Thea sinensis</name>
    <dbReference type="NCBI Taxonomy" id="4442"/>
    <lineage>
        <taxon>Eukaryota</taxon>
        <taxon>Viridiplantae</taxon>
        <taxon>Streptophyta</taxon>
        <taxon>Embryophyta</taxon>
        <taxon>Tracheophyta</taxon>
        <taxon>Spermatophyta</taxon>
        <taxon>Magnoliopsida</taxon>
        <taxon>eudicotyledons</taxon>
        <taxon>Gunneridae</taxon>
        <taxon>Pentapetalae</taxon>
        <taxon>asterids</taxon>
        <taxon>Ericales</taxon>
        <taxon>Theaceae</taxon>
        <taxon>Camellia</taxon>
    </lineage>
</organism>
<dbReference type="InterPro" id="IPR058585">
    <property type="entry name" value="Fn3_VIN3"/>
</dbReference>
<dbReference type="GO" id="GO:0008270">
    <property type="term" value="F:zinc ion binding"/>
    <property type="evidence" value="ECO:0007669"/>
    <property type="project" value="UniProtKB-KW"/>
</dbReference>
<evidence type="ECO:0000256" key="1">
    <source>
        <dbReference type="ARBA" id="ARBA00004123"/>
    </source>
</evidence>
<evidence type="ECO:0000256" key="6">
    <source>
        <dbReference type="SAM" id="MobiDB-lite"/>
    </source>
</evidence>
<comment type="caution">
    <text evidence="8">The sequence shown here is derived from an EMBL/GenBank/DDBJ whole genome shotgun (WGS) entry which is preliminary data.</text>
</comment>
<feature type="domain" description="Fibronectin type-III" evidence="7">
    <location>
        <begin position="401"/>
        <end position="500"/>
    </location>
</feature>
<reference evidence="8 9" key="2">
    <citation type="submission" date="2020-07" db="EMBL/GenBank/DDBJ databases">
        <title>Genome assembly of wild tea tree DASZ reveals pedigree and selection history of tea varieties.</title>
        <authorList>
            <person name="Zhang W."/>
        </authorList>
    </citation>
    <scope>NUCLEOTIDE SEQUENCE [LARGE SCALE GENOMIC DNA]</scope>
    <source>
        <strain evidence="9">cv. G240</strain>
        <tissue evidence="8">Leaf</tissue>
    </source>
</reference>
<dbReference type="PANTHER" id="PTHR46286">
    <property type="entry name" value="VIN3-LIKE PROTEIN 2-RELATED"/>
    <property type="match status" value="1"/>
</dbReference>
<keyword evidence="3" id="KW-0863">Zinc-finger</keyword>
<dbReference type="CDD" id="cd00063">
    <property type="entry name" value="FN3"/>
    <property type="match status" value="1"/>
</dbReference>
<dbReference type="CDD" id="cd15521">
    <property type="entry name" value="PHD_VIN3_plant"/>
    <property type="match status" value="1"/>
</dbReference>
<dbReference type="Pfam" id="PF23376">
    <property type="entry name" value="Fn3_VIN3"/>
    <property type="match status" value="1"/>
</dbReference>
<dbReference type="GO" id="GO:0040029">
    <property type="term" value="P:epigenetic regulation of gene expression"/>
    <property type="evidence" value="ECO:0007669"/>
    <property type="project" value="InterPro"/>
</dbReference>
<name>A0A7J7G334_CAMSI</name>
<dbReference type="Proteomes" id="UP000593564">
    <property type="component" value="Unassembled WGS sequence"/>
</dbReference>
<accession>A0A7J7G334</accession>
<keyword evidence="2" id="KW-0479">Metal-binding</keyword>
<evidence type="ECO:0000259" key="7">
    <source>
        <dbReference type="PROSITE" id="PS50853"/>
    </source>
</evidence>
<evidence type="ECO:0000256" key="2">
    <source>
        <dbReference type="ARBA" id="ARBA00022723"/>
    </source>
</evidence>
<feature type="non-terminal residue" evidence="8">
    <location>
        <position position="1"/>
    </location>
</feature>
<evidence type="ECO:0000313" key="8">
    <source>
        <dbReference type="EMBL" id="KAF5934735.1"/>
    </source>
</evidence>
<evidence type="ECO:0000313" key="9">
    <source>
        <dbReference type="Proteomes" id="UP000593564"/>
    </source>
</evidence>
<gene>
    <name evidence="8" type="ORF">HYC85_025864</name>
</gene>
<dbReference type="Pfam" id="PF07227">
    <property type="entry name" value="PHD_Oberon"/>
    <property type="match status" value="1"/>
</dbReference>
<dbReference type="InterPro" id="IPR036116">
    <property type="entry name" value="FN3_sf"/>
</dbReference>
<keyword evidence="4" id="KW-0862">Zinc</keyword>
<dbReference type="PANTHER" id="PTHR46286:SF1">
    <property type="entry name" value="VIN3-LIKE PROTEIN 1"/>
    <property type="match status" value="1"/>
</dbReference>
<evidence type="ECO:0000256" key="4">
    <source>
        <dbReference type="ARBA" id="ARBA00022833"/>
    </source>
</evidence>
<dbReference type="GO" id="GO:0005634">
    <property type="term" value="C:nucleus"/>
    <property type="evidence" value="ECO:0007669"/>
    <property type="project" value="UniProtKB-SubCell"/>
</dbReference>
<proteinExistence type="predicted"/>
<dbReference type="EMBL" id="JACBKZ010000013">
    <property type="protein sequence ID" value="KAF5934735.1"/>
    <property type="molecule type" value="Genomic_DNA"/>
</dbReference>
<dbReference type="InterPro" id="IPR032881">
    <property type="entry name" value="Oberon-like_PHD"/>
</dbReference>
<dbReference type="InterPro" id="IPR044514">
    <property type="entry name" value="VIN3-like"/>
</dbReference>
<dbReference type="GO" id="GO:0010048">
    <property type="term" value="P:vernalization response"/>
    <property type="evidence" value="ECO:0007669"/>
    <property type="project" value="InterPro"/>
</dbReference>
<dbReference type="SUPFAM" id="SSF49265">
    <property type="entry name" value="Fibronectin type III"/>
    <property type="match status" value="1"/>
</dbReference>